<sequence length="360" mass="40442">MYADKHSPLYDELRNQKHLPPALVDLDFSDTDQGDENAQIKSNLGVMYRQIVSGARKPLLFFGGAYRAGQTPPGAGTLENLPHSPIHAWCGNPDHNGQNMGVLYSAARDPIFYAHHSNVDRMWLIWKSLGPNRKDISDPDFLNTSFIFYNEKAEPVRVYVRDSLNTKNLGYVFQIVNIPWTKARPMPRNKKPKSKKSVAATTVPFGIGTALAEPTSIHVERPGRVEFPVTLNKIVSTEVSRPKKSRSKKEKDEEEEVLLIEGIEYEGNVAIKFDVFINDEDDREIRPDNTEFAGSFVNLPHINGNVNMKMKTSLRLGITEMLEDLDVDDDEVVVVTLVPRLPADGTSPVVINDIKIEYEG</sequence>
<keyword evidence="3" id="KW-0479">Metal-binding</keyword>
<proteinExistence type="inferred from homology"/>
<keyword evidence="6" id="KW-0186">Copper</keyword>
<keyword evidence="10" id="KW-1185">Reference proteome</keyword>
<dbReference type="InterPro" id="IPR008922">
    <property type="entry name" value="Di-copper_centre_dom_sf"/>
</dbReference>
<evidence type="ECO:0000256" key="3">
    <source>
        <dbReference type="ARBA" id="ARBA00022723"/>
    </source>
</evidence>
<dbReference type="PRINTS" id="PR00092">
    <property type="entry name" value="TYROSINASE"/>
</dbReference>
<dbReference type="PROSITE" id="PS00498">
    <property type="entry name" value="TYROSINASE_2"/>
    <property type="match status" value="1"/>
</dbReference>
<dbReference type="Pfam" id="PF00264">
    <property type="entry name" value="Tyrosinase"/>
    <property type="match status" value="1"/>
</dbReference>
<evidence type="ECO:0000313" key="10">
    <source>
        <dbReference type="Proteomes" id="UP001642487"/>
    </source>
</evidence>
<name>A0ABP0Z965_9ROSI</name>
<keyword evidence="7" id="KW-1015">Disulfide bond</keyword>
<evidence type="ECO:0000256" key="6">
    <source>
        <dbReference type="ARBA" id="ARBA00023008"/>
    </source>
</evidence>
<reference evidence="9 10" key="1">
    <citation type="submission" date="2024-03" db="EMBL/GenBank/DDBJ databases">
        <authorList>
            <person name="Gkanogiannis A."/>
            <person name="Becerra Lopez-Lavalle L."/>
        </authorList>
    </citation>
    <scope>NUCLEOTIDE SEQUENCE [LARGE SCALE GENOMIC DNA]</scope>
</reference>
<gene>
    <name evidence="9" type="ORF">CITCOLO1_LOCUS19804</name>
</gene>
<evidence type="ECO:0000313" key="9">
    <source>
        <dbReference type="EMBL" id="CAK9327425.1"/>
    </source>
</evidence>
<evidence type="ECO:0000256" key="4">
    <source>
        <dbReference type="ARBA" id="ARBA00022784"/>
    </source>
</evidence>
<dbReference type="PANTHER" id="PTHR11474:SF76">
    <property type="entry name" value="SHKT DOMAIN-CONTAINING PROTEIN"/>
    <property type="match status" value="1"/>
</dbReference>
<evidence type="ECO:0000256" key="2">
    <source>
        <dbReference type="ARBA" id="ARBA00009928"/>
    </source>
</evidence>
<comment type="cofactor">
    <cofactor evidence="1">
        <name>Cu(2+)</name>
        <dbReference type="ChEBI" id="CHEBI:29036"/>
    </cofactor>
</comment>
<evidence type="ECO:0000259" key="8">
    <source>
        <dbReference type="PROSITE" id="PS00498"/>
    </source>
</evidence>
<dbReference type="PANTHER" id="PTHR11474">
    <property type="entry name" value="TYROSINASE FAMILY MEMBER"/>
    <property type="match status" value="1"/>
</dbReference>
<organism evidence="9 10">
    <name type="scientific">Citrullus colocynthis</name>
    <name type="common">colocynth</name>
    <dbReference type="NCBI Taxonomy" id="252529"/>
    <lineage>
        <taxon>Eukaryota</taxon>
        <taxon>Viridiplantae</taxon>
        <taxon>Streptophyta</taxon>
        <taxon>Embryophyta</taxon>
        <taxon>Tracheophyta</taxon>
        <taxon>Spermatophyta</taxon>
        <taxon>Magnoliopsida</taxon>
        <taxon>eudicotyledons</taxon>
        <taxon>Gunneridae</taxon>
        <taxon>Pentapetalae</taxon>
        <taxon>rosids</taxon>
        <taxon>fabids</taxon>
        <taxon>Cucurbitales</taxon>
        <taxon>Cucurbitaceae</taxon>
        <taxon>Benincaseae</taxon>
        <taxon>Citrullus</taxon>
    </lineage>
</organism>
<dbReference type="InterPro" id="IPR022740">
    <property type="entry name" value="Polyphenol_oxidase_C"/>
</dbReference>
<dbReference type="Proteomes" id="UP001642487">
    <property type="component" value="Chromosome 8"/>
</dbReference>
<dbReference type="InterPro" id="IPR022739">
    <property type="entry name" value="Polyphenol_oxidase_cen"/>
</dbReference>
<dbReference type="Pfam" id="PF12142">
    <property type="entry name" value="PPO1_DWL"/>
    <property type="match status" value="1"/>
</dbReference>
<dbReference type="InterPro" id="IPR002227">
    <property type="entry name" value="Tyrosinase_Cu-bd"/>
</dbReference>
<comment type="similarity">
    <text evidence="2">Belongs to the tyrosinase family.</text>
</comment>
<dbReference type="Gene3D" id="1.10.1280.10">
    <property type="entry name" value="Di-copper center containing domain from catechol oxidase"/>
    <property type="match status" value="1"/>
</dbReference>
<dbReference type="SUPFAM" id="SSF48056">
    <property type="entry name" value="Di-copper centre-containing domain"/>
    <property type="match status" value="1"/>
</dbReference>
<accession>A0ABP0Z965</accession>
<dbReference type="EMBL" id="OZ021742">
    <property type="protein sequence ID" value="CAK9327425.1"/>
    <property type="molecule type" value="Genomic_DNA"/>
</dbReference>
<protein>
    <recommendedName>
        <fullName evidence="8">Tyrosinase copper-binding domain-containing protein</fullName>
    </recommendedName>
</protein>
<dbReference type="InterPro" id="IPR050316">
    <property type="entry name" value="Tyrosinase/Hemocyanin"/>
</dbReference>
<keyword evidence="4" id="KW-0883">Thioether bond</keyword>
<keyword evidence="5" id="KW-0560">Oxidoreductase</keyword>
<feature type="domain" description="Tyrosinase copper-binding" evidence="8">
    <location>
        <begin position="109"/>
        <end position="120"/>
    </location>
</feature>
<evidence type="ECO:0000256" key="1">
    <source>
        <dbReference type="ARBA" id="ARBA00001973"/>
    </source>
</evidence>
<dbReference type="Pfam" id="PF12143">
    <property type="entry name" value="PPO1_KFDV"/>
    <property type="match status" value="1"/>
</dbReference>
<evidence type="ECO:0000256" key="7">
    <source>
        <dbReference type="ARBA" id="ARBA00023157"/>
    </source>
</evidence>
<evidence type="ECO:0000256" key="5">
    <source>
        <dbReference type="ARBA" id="ARBA00023002"/>
    </source>
</evidence>